<evidence type="ECO:0000256" key="6">
    <source>
        <dbReference type="SAM" id="Phobius"/>
    </source>
</evidence>
<evidence type="ECO:0000313" key="7">
    <source>
        <dbReference type="EMBL" id="CAI2174619.1"/>
    </source>
</evidence>
<proteinExistence type="inferred from homology"/>
<sequence>MRNNSLMFIIDQTVLINNIEQQSDHFDHVVPIPPQRKLFSKGDITFGSILGFCTGFLFKKIGKMVAIAVGIGFVFLQYMAYQGFITIHWQRINNAFTREMDVDQDGQVTVRDTRSKLRTLIDLLTVKFQFKSCFVSGFYFGLKYG</sequence>
<reference evidence="7" key="1">
    <citation type="submission" date="2022-08" db="EMBL/GenBank/DDBJ databases">
        <authorList>
            <person name="Kallberg Y."/>
            <person name="Tangrot J."/>
            <person name="Rosling A."/>
        </authorList>
    </citation>
    <scope>NUCLEOTIDE SEQUENCE</scope>
    <source>
        <strain evidence="7">Wild A</strain>
    </source>
</reference>
<accession>A0A9W4WZ88</accession>
<comment type="caution">
    <text evidence="7">The sequence shown here is derived from an EMBL/GenBank/DDBJ whole genome shotgun (WGS) entry which is preliminary data.</text>
</comment>
<protein>
    <submittedName>
        <fullName evidence="7">6178_t:CDS:1</fullName>
    </submittedName>
</protein>
<evidence type="ECO:0000256" key="5">
    <source>
        <dbReference type="ARBA" id="ARBA00023136"/>
    </source>
</evidence>
<evidence type="ECO:0000256" key="4">
    <source>
        <dbReference type="ARBA" id="ARBA00022989"/>
    </source>
</evidence>
<evidence type="ECO:0000313" key="8">
    <source>
        <dbReference type="Proteomes" id="UP001153678"/>
    </source>
</evidence>
<name>A0A9W4WZ88_9GLOM</name>
<dbReference type="InterPro" id="IPR007014">
    <property type="entry name" value="FUN14"/>
</dbReference>
<organism evidence="7 8">
    <name type="scientific">Funneliformis geosporum</name>
    <dbReference type="NCBI Taxonomy" id="1117311"/>
    <lineage>
        <taxon>Eukaryota</taxon>
        <taxon>Fungi</taxon>
        <taxon>Fungi incertae sedis</taxon>
        <taxon>Mucoromycota</taxon>
        <taxon>Glomeromycotina</taxon>
        <taxon>Glomeromycetes</taxon>
        <taxon>Glomerales</taxon>
        <taxon>Glomeraceae</taxon>
        <taxon>Funneliformis</taxon>
    </lineage>
</organism>
<dbReference type="PANTHER" id="PTHR21346:SF10">
    <property type="entry name" value="TRANSMEMBRANE PROTEIN"/>
    <property type="match status" value="1"/>
</dbReference>
<dbReference type="GO" id="GO:0016020">
    <property type="term" value="C:membrane"/>
    <property type="evidence" value="ECO:0007669"/>
    <property type="project" value="UniProtKB-SubCell"/>
</dbReference>
<dbReference type="Pfam" id="PF04930">
    <property type="entry name" value="FUN14"/>
    <property type="match status" value="1"/>
</dbReference>
<dbReference type="PANTHER" id="PTHR21346">
    <property type="entry name" value="FUN14 DOMAIN CONTAINING"/>
    <property type="match status" value="1"/>
</dbReference>
<keyword evidence="4 6" id="KW-1133">Transmembrane helix</keyword>
<dbReference type="OrthoDB" id="163794at2759"/>
<evidence type="ECO:0000256" key="2">
    <source>
        <dbReference type="ARBA" id="ARBA00009160"/>
    </source>
</evidence>
<feature type="transmembrane region" description="Helical" evidence="6">
    <location>
        <begin position="64"/>
        <end position="81"/>
    </location>
</feature>
<dbReference type="AlphaFoldDB" id="A0A9W4WZ88"/>
<evidence type="ECO:0000256" key="3">
    <source>
        <dbReference type="ARBA" id="ARBA00022692"/>
    </source>
</evidence>
<keyword evidence="5 6" id="KW-0472">Membrane</keyword>
<keyword evidence="8" id="KW-1185">Reference proteome</keyword>
<comment type="subcellular location">
    <subcellularLocation>
        <location evidence="1">Membrane</location>
    </subcellularLocation>
</comment>
<dbReference type="EMBL" id="CAMKVN010001236">
    <property type="protein sequence ID" value="CAI2174619.1"/>
    <property type="molecule type" value="Genomic_DNA"/>
</dbReference>
<dbReference type="Proteomes" id="UP001153678">
    <property type="component" value="Unassembled WGS sequence"/>
</dbReference>
<keyword evidence="3 6" id="KW-0812">Transmembrane</keyword>
<comment type="similarity">
    <text evidence="2">Belongs to the FUN14 family.</text>
</comment>
<gene>
    <name evidence="7" type="ORF">FWILDA_LOCUS6682</name>
</gene>
<evidence type="ECO:0000256" key="1">
    <source>
        <dbReference type="ARBA" id="ARBA00004370"/>
    </source>
</evidence>